<keyword evidence="4" id="KW-1185">Reference proteome</keyword>
<dbReference type="AlphaFoldDB" id="A0A229RM28"/>
<proteinExistence type="predicted"/>
<evidence type="ECO:0000313" key="3">
    <source>
        <dbReference type="EMBL" id="OXM47511.1"/>
    </source>
</evidence>
<feature type="region of interest" description="Disordered" evidence="1">
    <location>
        <begin position="225"/>
        <end position="255"/>
    </location>
</feature>
<feature type="domain" description="Gene product 88" evidence="2">
    <location>
        <begin position="9"/>
        <end position="232"/>
    </location>
</feature>
<feature type="compositionally biased region" description="Polar residues" evidence="1">
    <location>
        <begin position="244"/>
        <end position="255"/>
    </location>
</feature>
<evidence type="ECO:0000259" key="2">
    <source>
        <dbReference type="Pfam" id="PF17338"/>
    </source>
</evidence>
<dbReference type="InterPro" id="IPR020290">
    <property type="entry name" value="Gp88"/>
</dbReference>
<dbReference type="EMBL" id="NMQU01000074">
    <property type="protein sequence ID" value="OXM47511.1"/>
    <property type="molecule type" value="Genomic_DNA"/>
</dbReference>
<gene>
    <name evidence="3" type="ORF">CFP75_23800</name>
</gene>
<evidence type="ECO:0000313" key="4">
    <source>
        <dbReference type="Proteomes" id="UP000215563"/>
    </source>
</evidence>
<dbReference type="Proteomes" id="UP000215563">
    <property type="component" value="Unassembled WGS sequence"/>
</dbReference>
<accession>A0A229RM28</accession>
<dbReference type="Pfam" id="PF17338">
    <property type="entry name" value="GP88"/>
    <property type="match status" value="1"/>
</dbReference>
<protein>
    <recommendedName>
        <fullName evidence="2">Gene product 88 domain-containing protein</fullName>
    </recommendedName>
</protein>
<comment type="caution">
    <text evidence="3">The sequence shown here is derived from an EMBL/GenBank/DDBJ whole genome shotgun (WGS) entry which is preliminary data.</text>
</comment>
<evidence type="ECO:0000256" key="1">
    <source>
        <dbReference type="SAM" id="MobiDB-lite"/>
    </source>
</evidence>
<reference evidence="3 4" key="1">
    <citation type="submission" date="2017-07" db="EMBL/GenBank/DDBJ databases">
        <title>Amycolatopsis alba DSM 44262 Genome sequencing and assembly.</title>
        <authorList>
            <person name="Kaur N."/>
            <person name="Mayilraj S."/>
        </authorList>
    </citation>
    <scope>NUCLEOTIDE SEQUENCE [LARGE SCALE GENOMIC DNA]</scope>
    <source>
        <strain evidence="3 4">DSM 44262</strain>
    </source>
</reference>
<name>A0A229RM28_AMYAL</name>
<organism evidence="3 4">
    <name type="scientific">Amycolatopsis alba DSM 44262</name>
    <dbReference type="NCBI Taxonomy" id="1125972"/>
    <lineage>
        <taxon>Bacteria</taxon>
        <taxon>Bacillati</taxon>
        <taxon>Actinomycetota</taxon>
        <taxon>Actinomycetes</taxon>
        <taxon>Pseudonocardiales</taxon>
        <taxon>Pseudonocardiaceae</taxon>
        <taxon>Amycolatopsis</taxon>
    </lineage>
</organism>
<sequence>MRTEAEMTLLRQNRELKKLGIWNWSLPAFAGKLPDGRNYNTCPSAGVCAQACYARNGTYLFPQVKARHQKNLTLVLDDLPGWKSAMLEELSRNKFDDAWVRIHDSGDFFSRSYLTAWLEVMHERPRTRFYAYTKEVAMFRKLVEPSPPRNFWWVYSYGGTQDHSLDPDVDRVADVFADEAAIDEAGWHSQSESDLRAVIGPAPVGIPANNITHFKARQAGRRWSDWQASVDAARAQRRARARDTTSPGTTSTQPR</sequence>